<accession>A0ABD5NEI3</accession>
<reference evidence="2 3" key="1">
    <citation type="journal article" date="2019" name="Int. J. Syst. Evol. Microbiol.">
        <title>The Global Catalogue of Microorganisms (GCM) 10K type strain sequencing project: providing services to taxonomists for standard genome sequencing and annotation.</title>
        <authorList>
            <consortium name="The Broad Institute Genomics Platform"/>
            <consortium name="The Broad Institute Genome Sequencing Center for Infectious Disease"/>
            <person name="Wu L."/>
            <person name="Ma J."/>
        </authorList>
    </citation>
    <scope>NUCLEOTIDE SEQUENCE [LARGE SCALE GENOMIC DNA]</scope>
    <source>
        <strain evidence="2 3">CGMCC 1.12562</strain>
    </source>
</reference>
<dbReference type="RefSeq" id="WP_232571300.1">
    <property type="nucleotide sequence ID" value="NZ_CP089466.1"/>
</dbReference>
<evidence type="ECO:0008006" key="4">
    <source>
        <dbReference type="Google" id="ProtNLM"/>
    </source>
</evidence>
<dbReference type="GeneID" id="69116494"/>
<dbReference type="AlphaFoldDB" id="A0ABD5NEI3"/>
<protein>
    <recommendedName>
        <fullName evidence="4">DUF4878 domain-containing protein</fullName>
    </recommendedName>
</protein>
<dbReference type="Proteomes" id="UP001595660">
    <property type="component" value="Unassembled WGS sequence"/>
</dbReference>
<proteinExistence type="predicted"/>
<evidence type="ECO:0000256" key="1">
    <source>
        <dbReference type="SAM" id="MobiDB-lite"/>
    </source>
</evidence>
<evidence type="ECO:0000313" key="2">
    <source>
        <dbReference type="EMBL" id="MFC3477575.1"/>
    </source>
</evidence>
<dbReference type="EMBL" id="JBHRWN010000002">
    <property type="protein sequence ID" value="MFC3477575.1"/>
    <property type="molecule type" value="Genomic_DNA"/>
</dbReference>
<evidence type="ECO:0000313" key="3">
    <source>
        <dbReference type="Proteomes" id="UP001595660"/>
    </source>
</evidence>
<comment type="caution">
    <text evidence="2">The sequence shown here is derived from an EMBL/GenBank/DDBJ whole genome shotgun (WGS) entry which is preliminary data.</text>
</comment>
<organism evidence="2 3">
    <name type="scientific">Halobacterium litoreum</name>
    <dbReference type="NCBI Taxonomy" id="2039234"/>
    <lineage>
        <taxon>Archaea</taxon>
        <taxon>Methanobacteriati</taxon>
        <taxon>Methanobacteriota</taxon>
        <taxon>Stenosarchaea group</taxon>
        <taxon>Halobacteria</taxon>
        <taxon>Halobacteriales</taxon>
        <taxon>Halobacteriaceae</taxon>
        <taxon>Halobacterium</taxon>
    </lineage>
</organism>
<gene>
    <name evidence="2" type="ORF">ACFOKC_07540</name>
</gene>
<name>A0ABD5NEI3_9EURY</name>
<feature type="region of interest" description="Disordered" evidence="1">
    <location>
        <begin position="112"/>
        <end position="173"/>
    </location>
</feature>
<sequence>MGDAYPDAVATYVADRGWEAATSRVREDTVVVTGRRETADGTDTLLGVVVTGDGARVAEPHVKYLLSTASDRRPDEVFVTAPAGLTDAASALADEYGVPVVDRDDVPFEPVEASAADSSDDAAGDDATAGAGGTADDSSDEAGFQWTDESDGEADAGRERAQRAAGAATDVTDRDAEWGRRDALKLGGVAALAAGGWFVYDRVFDSGIDGPADVVRAFYGAVDAGNVARARELIHEDGESIDAANIRETSVEIVSLERVETDRADTAKFRITIRVNGRYTEEAVVDLQKNENGEWRMLAV</sequence>
<keyword evidence="3" id="KW-1185">Reference proteome</keyword>